<evidence type="ECO:0000256" key="1">
    <source>
        <dbReference type="ARBA" id="ARBA00004651"/>
    </source>
</evidence>
<keyword evidence="2 12" id="KW-1003">Cell membrane</keyword>
<organism evidence="13 14">
    <name type="scientific">Acinetobacter baumannii 21072</name>
    <dbReference type="NCBI Taxonomy" id="1310697"/>
    <lineage>
        <taxon>Bacteria</taxon>
        <taxon>Pseudomonadati</taxon>
        <taxon>Pseudomonadota</taxon>
        <taxon>Gammaproteobacteria</taxon>
        <taxon>Moraxellales</taxon>
        <taxon>Moraxellaceae</taxon>
        <taxon>Acinetobacter</taxon>
        <taxon>Acinetobacter calcoaceticus/baumannii complex</taxon>
    </lineage>
</organism>
<dbReference type="GO" id="GO:0062054">
    <property type="term" value="F:fluoride channel activity"/>
    <property type="evidence" value="ECO:0007669"/>
    <property type="project" value="UniProtKB-UniRule"/>
</dbReference>
<feature type="transmembrane region" description="Helical" evidence="12">
    <location>
        <begin position="97"/>
        <end position="123"/>
    </location>
</feature>
<dbReference type="NCBIfam" id="TIGR00494">
    <property type="entry name" value="crcB"/>
    <property type="match status" value="1"/>
</dbReference>
<dbReference type="PATRIC" id="fig|1310697.3.peg.499"/>
<comment type="catalytic activity">
    <reaction evidence="11">
        <text>fluoride(in) = fluoride(out)</text>
        <dbReference type="Rhea" id="RHEA:76159"/>
        <dbReference type="ChEBI" id="CHEBI:17051"/>
    </reaction>
    <physiologicalReaction direction="left-to-right" evidence="11">
        <dbReference type="Rhea" id="RHEA:76160"/>
    </physiologicalReaction>
</comment>
<evidence type="ECO:0000256" key="4">
    <source>
        <dbReference type="ARBA" id="ARBA00022692"/>
    </source>
</evidence>
<dbReference type="Pfam" id="PF02537">
    <property type="entry name" value="CRCB"/>
    <property type="match status" value="1"/>
</dbReference>
<feature type="transmembrane region" description="Helical" evidence="12">
    <location>
        <begin position="34"/>
        <end position="55"/>
    </location>
</feature>
<dbReference type="Proteomes" id="UP000027327">
    <property type="component" value="Unassembled WGS sequence"/>
</dbReference>
<comment type="activity regulation">
    <text evidence="12">Na(+) is not transported, but it plays an essential structural role and its presence is essential for fluoride channel function.</text>
</comment>
<keyword evidence="12" id="KW-0479">Metal-binding</keyword>
<comment type="caution">
    <text evidence="13">The sequence shown here is derived from an EMBL/GenBank/DDBJ whole genome shotgun (WGS) entry which is preliminary data.</text>
</comment>
<keyword evidence="6 12" id="KW-0915">Sodium</keyword>
<comment type="subcellular location">
    <subcellularLocation>
        <location evidence="1 12">Cell membrane</location>
        <topology evidence="1 12">Multi-pass membrane protein</topology>
    </subcellularLocation>
</comment>
<dbReference type="PANTHER" id="PTHR28259:SF1">
    <property type="entry name" value="FLUORIDE EXPORT PROTEIN 1-RELATED"/>
    <property type="match status" value="1"/>
</dbReference>
<reference evidence="13 14" key="1">
    <citation type="submission" date="2014-04" db="EMBL/GenBank/DDBJ databases">
        <title>Comparative genomics and transcriptomics to identify genetic mechanisms underlying the emergence of carbapenem resistant Acinetobacter baumannii (CRAb).</title>
        <authorList>
            <person name="Harris A.D."/>
            <person name="Johnson K.J."/>
            <person name="George J."/>
            <person name="Nadendla S."/>
            <person name="Daugherty S.C."/>
            <person name="Parankush S."/>
            <person name="Sadzewicz L."/>
            <person name="Tallon L."/>
            <person name="Sengamalay N."/>
            <person name="Hazen T.H."/>
            <person name="Rasko D.A."/>
        </authorList>
    </citation>
    <scope>NUCLEOTIDE SEQUENCE [LARGE SCALE GENOMIC DNA]</scope>
    <source>
        <strain evidence="13 14">21072</strain>
    </source>
</reference>
<dbReference type="EMBL" id="JMOD01000006">
    <property type="protein sequence ID" value="KCY21827.1"/>
    <property type="molecule type" value="Genomic_DNA"/>
</dbReference>
<dbReference type="RefSeq" id="WP_024434033.1">
    <property type="nucleotide sequence ID" value="NZ_JMOD01000006.1"/>
</dbReference>
<evidence type="ECO:0000256" key="7">
    <source>
        <dbReference type="ARBA" id="ARBA00023065"/>
    </source>
</evidence>
<evidence type="ECO:0000256" key="6">
    <source>
        <dbReference type="ARBA" id="ARBA00023053"/>
    </source>
</evidence>
<feature type="transmembrane region" description="Helical" evidence="12">
    <location>
        <begin position="6"/>
        <end position="22"/>
    </location>
</feature>
<keyword evidence="8 12" id="KW-0472">Membrane</keyword>
<gene>
    <name evidence="12" type="primary">fluC</name>
    <name evidence="12" type="synonym">crcB</name>
    <name evidence="13" type="ORF">J596_0533</name>
</gene>
<dbReference type="GO" id="GO:0005886">
    <property type="term" value="C:plasma membrane"/>
    <property type="evidence" value="ECO:0007669"/>
    <property type="project" value="UniProtKB-SubCell"/>
</dbReference>
<proteinExistence type="inferred from homology"/>
<evidence type="ECO:0000256" key="5">
    <source>
        <dbReference type="ARBA" id="ARBA00022989"/>
    </source>
</evidence>
<dbReference type="HAMAP" id="MF_00454">
    <property type="entry name" value="FluC"/>
    <property type="match status" value="1"/>
</dbReference>
<evidence type="ECO:0000256" key="8">
    <source>
        <dbReference type="ARBA" id="ARBA00023136"/>
    </source>
</evidence>
<keyword evidence="4 12" id="KW-0812">Transmembrane</keyword>
<evidence type="ECO:0000256" key="10">
    <source>
        <dbReference type="ARBA" id="ARBA00035120"/>
    </source>
</evidence>
<dbReference type="AlphaFoldDB" id="A0A062ITM9"/>
<keyword evidence="9 12" id="KW-0407">Ion channel</keyword>
<keyword evidence="12" id="KW-0813">Transport</keyword>
<comment type="similarity">
    <text evidence="10 12">Belongs to the fluoride channel Fluc/FEX (TC 1.A.43) family.</text>
</comment>
<feature type="binding site" evidence="12">
    <location>
        <position position="77"/>
    </location>
    <ligand>
        <name>Na(+)</name>
        <dbReference type="ChEBI" id="CHEBI:29101"/>
        <note>structural</note>
    </ligand>
</feature>
<keyword evidence="5 12" id="KW-1133">Transmembrane helix</keyword>
<keyword evidence="7 12" id="KW-0406">Ion transport</keyword>
<name>A0A062ITM9_ACIBA</name>
<dbReference type="NCBIfam" id="NF010792">
    <property type="entry name" value="PRK14196.1"/>
    <property type="match status" value="1"/>
</dbReference>
<protein>
    <recommendedName>
        <fullName evidence="12">Fluoride-specific ion channel FluC</fullName>
    </recommendedName>
</protein>
<evidence type="ECO:0000256" key="3">
    <source>
        <dbReference type="ARBA" id="ARBA00022519"/>
    </source>
</evidence>
<sequence>MYYPLLSIALGSVLGAWLRWFLGLKLNPIYPQIPLGTVTVNLVGGFIIGFAMAYFAHSDLSPNYKLFVITGFCGALTTFSTFSIEIVTLLQSGKLGMAILAISVHLIGSLIFTCLGLATYYWVAGN</sequence>
<dbReference type="InterPro" id="IPR003691">
    <property type="entry name" value="FluC"/>
</dbReference>
<evidence type="ECO:0000256" key="9">
    <source>
        <dbReference type="ARBA" id="ARBA00023303"/>
    </source>
</evidence>
<dbReference type="PANTHER" id="PTHR28259">
    <property type="entry name" value="FLUORIDE EXPORT PROTEIN 1-RELATED"/>
    <property type="match status" value="1"/>
</dbReference>
<evidence type="ECO:0000313" key="14">
    <source>
        <dbReference type="Proteomes" id="UP000027327"/>
    </source>
</evidence>
<feature type="transmembrane region" description="Helical" evidence="12">
    <location>
        <begin position="67"/>
        <end position="90"/>
    </location>
</feature>
<dbReference type="GO" id="GO:0046872">
    <property type="term" value="F:metal ion binding"/>
    <property type="evidence" value="ECO:0007669"/>
    <property type="project" value="UniProtKB-KW"/>
</dbReference>
<evidence type="ECO:0000313" key="13">
    <source>
        <dbReference type="EMBL" id="KCY21827.1"/>
    </source>
</evidence>
<feature type="binding site" evidence="12">
    <location>
        <position position="74"/>
    </location>
    <ligand>
        <name>Na(+)</name>
        <dbReference type="ChEBI" id="CHEBI:29101"/>
        <note>structural</note>
    </ligand>
</feature>
<keyword evidence="3" id="KW-0997">Cell inner membrane</keyword>
<evidence type="ECO:0000256" key="2">
    <source>
        <dbReference type="ARBA" id="ARBA00022475"/>
    </source>
</evidence>
<evidence type="ECO:0000256" key="11">
    <source>
        <dbReference type="ARBA" id="ARBA00035585"/>
    </source>
</evidence>
<comment type="function">
    <text evidence="12">Fluoride-specific ion channel. Important for reducing fluoride concentration in the cell, thus reducing its toxicity.</text>
</comment>
<evidence type="ECO:0000256" key="12">
    <source>
        <dbReference type="HAMAP-Rule" id="MF_00454"/>
    </source>
</evidence>
<dbReference type="GO" id="GO:0140114">
    <property type="term" value="P:cellular detoxification of fluoride"/>
    <property type="evidence" value="ECO:0007669"/>
    <property type="project" value="UniProtKB-UniRule"/>
</dbReference>
<accession>A0A062ITM9</accession>